<keyword evidence="7 13" id="KW-0547">Nucleotide-binding</keyword>
<dbReference type="Proteomes" id="UP001225906">
    <property type="component" value="Unassembled WGS sequence"/>
</dbReference>
<dbReference type="InterPro" id="IPR002319">
    <property type="entry name" value="Phenylalanyl-tRNA_Synthase"/>
</dbReference>
<dbReference type="InterPro" id="IPR045864">
    <property type="entry name" value="aa-tRNA-synth_II/BPL/LPL"/>
</dbReference>
<evidence type="ECO:0000256" key="1">
    <source>
        <dbReference type="ARBA" id="ARBA00004496"/>
    </source>
</evidence>
<name>A0ABT9JW98_9PROT</name>
<dbReference type="InterPro" id="IPR006195">
    <property type="entry name" value="aa-tRNA-synth_II"/>
</dbReference>
<comment type="catalytic activity">
    <reaction evidence="12 13">
        <text>tRNA(Phe) + L-phenylalanine + ATP = L-phenylalanyl-tRNA(Phe) + AMP + diphosphate + H(+)</text>
        <dbReference type="Rhea" id="RHEA:19413"/>
        <dbReference type="Rhea" id="RHEA-COMP:9668"/>
        <dbReference type="Rhea" id="RHEA-COMP:9699"/>
        <dbReference type="ChEBI" id="CHEBI:15378"/>
        <dbReference type="ChEBI" id="CHEBI:30616"/>
        <dbReference type="ChEBI" id="CHEBI:33019"/>
        <dbReference type="ChEBI" id="CHEBI:58095"/>
        <dbReference type="ChEBI" id="CHEBI:78442"/>
        <dbReference type="ChEBI" id="CHEBI:78531"/>
        <dbReference type="ChEBI" id="CHEBI:456215"/>
        <dbReference type="EC" id="6.1.1.20"/>
    </reaction>
</comment>
<evidence type="ECO:0000313" key="15">
    <source>
        <dbReference type="EMBL" id="MDP8568745.1"/>
    </source>
</evidence>
<dbReference type="SUPFAM" id="SSF46589">
    <property type="entry name" value="tRNA-binding arm"/>
    <property type="match status" value="1"/>
</dbReference>
<evidence type="ECO:0000256" key="11">
    <source>
        <dbReference type="ARBA" id="ARBA00023146"/>
    </source>
</evidence>
<accession>A0ABT9JW98</accession>
<evidence type="ECO:0000256" key="12">
    <source>
        <dbReference type="ARBA" id="ARBA00049255"/>
    </source>
</evidence>
<dbReference type="NCBIfam" id="TIGR00468">
    <property type="entry name" value="pheS"/>
    <property type="match status" value="1"/>
</dbReference>
<reference evidence="16" key="1">
    <citation type="journal article" date="2019" name="Int. J. Syst. Evol. Microbiol.">
        <title>The Global Catalogue of Microorganisms (GCM) 10K type strain sequencing project: providing services to taxonomists for standard genome sequencing and annotation.</title>
        <authorList>
            <consortium name="The Broad Institute Genomics Platform"/>
            <consortium name="The Broad Institute Genome Sequencing Center for Infectious Disease"/>
            <person name="Wu L."/>
            <person name="Ma J."/>
        </authorList>
    </citation>
    <scope>NUCLEOTIDE SEQUENCE [LARGE SCALE GENOMIC DNA]</scope>
    <source>
        <strain evidence="16">VKM B-3159</strain>
    </source>
</reference>
<dbReference type="PANTHER" id="PTHR11538:SF41">
    <property type="entry name" value="PHENYLALANINE--TRNA LIGASE, MITOCHONDRIAL"/>
    <property type="match status" value="1"/>
</dbReference>
<gene>
    <name evidence="13 15" type="primary">pheS</name>
    <name evidence="15" type="ORF">Q9291_12885</name>
</gene>
<evidence type="ECO:0000256" key="13">
    <source>
        <dbReference type="HAMAP-Rule" id="MF_00281"/>
    </source>
</evidence>
<dbReference type="InterPro" id="IPR010978">
    <property type="entry name" value="tRNA-bd_arm"/>
</dbReference>
<dbReference type="PROSITE" id="PS50862">
    <property type="entry name" value="AA_TRNA_LIGASE_II"/>
    <property type="match status" value="1"/>
</dbReference>
<dbReference type="Pfam" id="PF01409">
    <property type="entry name" value="tRNA-synt_2d"/>
    <property type="match status" value="1"/>
</dbReference>
<feature type="domain" description="Aminoacyl-transfer RNA synthetases class-II family profile" evidence="14">
    <location>
        <begin position="116"/>
        <end position="310"/>
    </location>
</feature>
<keyword evidence="6 13" id="KW-0479">Metal-binding</keyword>
<keyword evidence="10 13" id="KW-0648">Protein biosynthesis</keyword>
<keyword evidence="9 13" id="KW-0460">Magnesium</keyword>
<dbReference type="RefSeq" id="WP_306390497.1">
    <property type="nucleotide sequence ID" value="NZ_JAVCAP010000032.1"/>
</dbReference>
<dbReference type="InterPro" id="IPR022911">
    <property type="entry name" value="Phe_tRNA_ligase_alpha1_bac"/>
</dbReference>
<dbReference type="InterPro" id="IPR004529">
    <property type="entry name" value="Phe-tRNA-synth_IIc_asu"/>
</dbReference>
<evidence type="ECO:0000259" key="14">
    <source>
        <dbReference type="PROSITE" id="PS50862"/>
    </source>
</evidence>
<keyword evidence="16" id="KW-1185">Reference proteome</keyword>
<evidence type="ECO:0000256" key="5">
    <source>
        <dbReference type="ARBA" id="ARBA00022598"/>
    </source>
</evidence>
<keyword evidence="4 13" id="KW-0963">Cytoplasm</keyword>
<comment type="caution">
    <text evidence="15">The sequence shown here is derived from an EMBL/GenBank/DDBJ whole genome shotgun (WGS) entry which is preliminary data.</text>
</comment>
<comment type="similarity">
    <text evidence="2 13">Belongs to the class-II aminoacyl-tRNA synthetase family. Phe-tRNA synthetase alpha subunit type 1 subfamily.</text>
</comment>
<protein>
    <recommendedName>
        <fullName evidence="13">Phenylalanine--tRNA ligase alpha subunit</fullName>
        <ecNumber evidence="13">6.1.1.20</ecNumber>
    </recommendedName>
    <alternativeName>
        <fullName evidence="13">Phenylalanyl-tRNA synthetase alpha subunit</fullName>
        <shortName evidence="13">PheRS</shortName>
    </alternativeName>
</protein>
<dbReference type="InterPro" id="IPR004188">
    <property type="entry name" value="Phe-tRNA_ligase_II_N"/>
</dbReference>
<sequence>MADLNHLIAEAQQDFAACNDVPALENAKAKYLGKTGSLTDALKSLGKLSAEERPAAGAAINVVKQAVEQALNARRDSILAAEQAKQLASETIDITLPGRSQSVGGLHPVTLTLRRVEELFHSIGFSVADGPEIETDFYNFTALNIPDNHPARAMHDTFYVECGNDSMEHVLRTHTSPVQVHYMQDNTPPLKIIAPGRVYRVDSDATHSPMFHQVEGLWVDEQISFANLKGVVQDFLQKFFERDDLTVRFRPSFFPFTEPSAEMDMSWNGGWLEIGGCGMVHPEVLKHVNIDSEKYRGFAFGLGVERLAMLRYGVNDLRHFFNNDLRFLQQFIK</sequence>
<dbReference type="CDD" id="cd00496">
    <property type="entry name" value="PheRS_alpha_core"/>
    <property type="match status" value="1"/>
</dbReference>
<evidence type="ECO:0000256" key="7">
    <source>
        <dbReference type="ARBA" id="ARBA00022741"/>
    </source>
</evidence>
<keyword evidence="11 13" id="KW-0030">Aminoacyl-tRNA synthetase</keyword>
<organism evidence="15 16">
    <name type="scientific">Methylophilus aquaticus</name>
    <dbReference type="NCBI Taxonomy" id="1971610"/>
    <lineage>
        <taxon>Bacteria</taxon>
        <taxon>Pseudomonadati</taxon>
        <taxon>Pseudomonadota</taxon>
        <taxon>Betaproteobacteria</taxon>
        <taxon>Nitrosomonadales</taxon>
        <taxon>Methylophilaceae</taxon>
        <taxon>Methylophilus</taxon>
    </lineage>
</organism>
<evidence type="ECO:0000256" key="10">
    <source>
        <dbReference type="ARBA" id="ARBA00022917"/>
    </source>
</evidence>
<dbReference type="Gene3D" id="3.30.930.10">
    <property type="entry name" value="Bira Bifunctional Protein, Domain 2"/>
    <property type="match status" value="1"/>
</dbReference>
<evidence type="ECO:0000256" key="6">
    <source>
        <dbReference type="ARBA" id="ARBA00022723"/>
    </source>
</evidence>
<feature type="binding site" evidence="13">
    <location>
        <position position="258"/>
    </location>
    <ligand>
        <name>Mg(2+)</name>
        <dbReference type="ChEBI" id="CHEBI:18420"/>
        <note>shared with beta subunit</note>
    </ligand>
</feature>
<evidence type="ECO:0000256" key="9">
    <source>
        <dbReference type="ARBA" id="ARBA00022842"/>
    </source>
</evidence>
<evidence type="ECO:0000256" key="4">
    <source>
        <dbReference type="ARBA" id="ARBA00022490"/>
    </source>
</evidence>
<dbReference type="SUPFAM" id="SSF55681">
    <property type="entry name" value="Class II aaRS and biotin synthetases"/>
    <property type="match status" value="1"/>
</dbReference>
<proteinExistence type="inferred from homology"/>
<dbReference type="PANTHER" id="PTHR11538">
    <property type="entry name" value="PHENYLALANYL-TRNA SYNTHETASE"/>
    <property type="match status" value="1"/>
</dbReference>
<comment type="cofactor">
    <cofactor evidence="13">
        <name>Mg(2+)</name>
        <dbReference type="ChEBI" id="CHEBI:18420"/>
    </cofactor>
    <text evidence="13">Binds 2 magnesium ions per tetramer.</text>
</comment>
<dbReference type="EC" id="6.1.1.20" evidence="13"/>
<keyword evidence="8 13" id="KW-0067">ATP-binding</keyword>
<dbReference type="GO" id="GO:0004826">
    <property type="term" value="F:phenylalanine-tRNA ligase activity"/>
    <property type="evidence" value="ECO:0007669"/>
    <property type="project" value="UniProtKB-EC"/>
</dbReference>
<evidence type="ECO:0000256" key="2">
    <source>
        <dbReference type="ARBA" id="ARBA00010207"/>
    </source>
</evidence>
<comment type="subunit">
    <text evidence="3 13">Tetramer of two alpha and two beta subunits.</text>
</comment>
<dbReference type="Pfam" id="PF02912">
    <property type="entry name" value="Phe_tRNA-synt_N"/>
    <property type="match status" value="1"/>
</dbReference>
<keyword evidence="5 13" id="KW-0436">Ligase</keyword>
<evidence type="ECO:0000256" key="3">
    <source>
        <dbReference type="ARBA" id="ARBA00011209"/>
    </source>
</evidence>
<dbReference type="HAMAP" id="MF_00281">
    <property type="entry name" value="Phe_tRNA_synth_alpha1"/>
    <property type="match status" value="1"/>
</dbReference>
<evidence type="ECO:0000313" key="16">
    <source>
        <dbReference type="Proteomes" id="UP001225906"/>
    </source>
</evidence>
<comment type="subcellular location">
    <subcellularLocation>
        <location evidence="1 13">Cytoplasm</location>
    </subcellularLocation>
</comment>
<dbReference type="EMBL" id="JAVCAP010000032">
    <property type="protein sequence ID" value="MDP8568745.1"/>
    <property type="molecule type" value="Genomic_DNA"/>
</dbReference>
<evidence type="ECO:0000256" key="8">
    <source>
        <dbReference type="ARBA" id="ARBA00022840"/>
    </source>
</evidence>